<keyword evidence="2" id="KW-1185">Reference proteome</keyword>
<gene>
    <name evidence="1" type="ORF">SAMN04488029_3805</name>
</gene>
<dbReference type="EMBL" id="FWYF01000005">
    <property type="protein sequence ID" value="SMD38560.1"/>
    <property type="molecule type" value="Genomic_DNA"/>
</dbReference>
<dbReference type="AlphaFoldDB" id="A0A1W2GPF9"/>
<dbReference type="Proteomes" id="UP000192472">
    <property type="component" value="Unassembled WGS sequence"/>
</dbReference>
<evidence type="ECO:0000313" key="1">
    <source>
        <dbReference type="EMBL" id="SMD38560.1"/>
    </source>
</evidence>
<sequence>MQLYKILGVIVISAIIMSCDDSSDSKEMEDEIDDLILAEGNYRGSWTSETESASFNGLAISARITKTSNNSFSGEFFISSNYTSCCGSGDNDGTIVFKVAEEKINDFAWYDIIPSCNGLFEGAGEITSYNKFRIEFTGSDCDGDHVGWLTLSHI</sequence>
<evidence type="ECO:0000313" key="2">
    <source>
        <dbReference type="Proteomes" id="UP000192472"/>
    </source>
</evidence>
<dbReference type="PROSITE" id="PS51257">
    <property type="entry name" value="PROKAR_LIPOPROTEIN"/>
    <property type="match status" value="1"/>
</dbReference>
<protein>
    <submittedName>
        <fullName evidence="1">Uncharacterized protein</fullName>
    </submittedName>
</protein>
<reference evidence="1 2" key="1">
    <citation type="submission" date="2017-04" db="EMBL/GenBank/DDBJ databases">
        <authorList>
            <person name="Afonso C.L."/>
            <person name="Miller P.J."/>
            <person name="Scott M.A."/>
            <person name="Spackman E."/>
            <person name="Goraichik I."/>
            <person name="Dimitrov K.M."/>
            <person name="Suarez D.L."/>
            <person name="Swayne D.E."/>
        </authorList>
    </citation>
    <scope>NUCLEOTIDE SEQUENCE [LARGE SCALE GENOMIC DNA]</scope>
    <source>
        <strain evidence="1 2">DSM 26133</strain>
    </source>
</reference>
<accession>A0A1W2GPF9</accession>
<dbReference type="RefSeq" id="WP_139793981.1">
    <property type="nucleotide sequence ID" value="NZ_FWYF01000005.1"/>
</dbReference>
<proteinExistence type="predicted"/>
<dbReference type="OrthoDB" id="1437569at2"/>
<organism evidence="1 2">
    <name type="scientific">Reichenbachiella faecimaris</name>
    <dbReference type="NCBI Taxonomy" id="692418"/>
    <lineage>
        <taxon>Bacteria</taxon>
        <taxon>Pseudomonadati</taxon>
        <taxon>Bacteroidota</taxon>
        <taxon>Cytophagia</taxon>
        <taxon>Cytophagales</taxon>
        <taxon>Reichenbachiellaceae</taxon>
        <taxon>Reichenbachiella</taxon>
    </lineage>
</organism>
<name>A0A1W2GPF9_REIFA</name>